<dbReference type="Pfam" id="PF09839">
    <property type="entry name" value="DUF2066"/>
    <property type="match status" value="1"/>
</dbReference>
<dbReference type="AlphaFoldDB" id="A0A382Q0K8"/>
<dbReference type="EMBL" id="UINC01110339">
    <property type="protein sequence ID" value="SVC77781.1"/>
    <property type="molecule type" value="Genomic_DNA"/>
</dbReference>
<proteinExistence type="predicted"/>
<sequence>LMVNLSGSSEINKDEAIRKAINDPEGYVSEYRLSSIGEKIFGTFSFNGELVRKLLLDSNLPVWIGIKPKVLLFLPCKSQFNYLTSEQELLSQHNQLCTQTKKNLVKKASSRNIIFIEPSLDLTDLMYIDLYQPKLNNNFLDKIALRYGLSDWIICYIKDKFGVLSDQPNCISPISSLKNVSLDQTVEIIANALSKDFQLNVNPHINTKVNLLISGIDRYSDLVFLEDIIKSNALVVSYNLISILGATASYELNIKGKKSDLEKLMNVNPLLVNLLSTQDVLGLEYFFKGSSE</sequence>
<accession>A0A382Q0K8</accession>
<dbReference type="InterPro" id="IPR018642">
    <property type="entry name" value="DUF2066"/>
</dbReference>
<organism evidence="1">
    <name type="scientific">marine metagenome</name>
    <dbReference type="NCBI Taxonomy" id="408172"/>
    <lineage>
        <taxon>unclassified sequences</taxon>
        <taxon>metagenomes</taxon>
        <taxon>ecological metagenomes</taxon>
    </lineage>
</organism>
<reference evidence="1" key="1">
    <citation type="submission" date="2018-05" db="EMBL/GenBank/DDBJ databases">
        <authorList>
            <person name="Lanie J.A."/>
            <person name="Ng W.-L."/>
            <person name="Kazmierczak K.M."/>
            <person name="Andrzejewski T.M."/>
            <person name="Davidsen T.M."/>
            <person name="Wayne K.J."/>
            <person name="Tettelin H."/>
            <person name="Glass J.I."/>
            <person name="Rusch D."/>
            <person name="Podicherti R."/>
            <person name="Tsui H.-C.T."/>
            <person name="Winkler M.E."/>
        </authorList>
    </citation>
    <scope>NUCLEOTIDE SEQUENCE</scope>
</reference>
<protein>
    <submittedName>
        <fullName evidence="1">Uncharacterized protein</fullName>
    </submittedName>
</protein>
<feature type="non-terminal residue" evidence="1">
    <location>
        <position position="1"/>
    </location>
</feature>
<name>A0A382Q0K8_9ZZZZ</name>
<gene>
    <name evidence="1" type="ORF">METZ01_LOCUS330635</name>
</gene>
<evidence type="ECO:0000313" key="1">
    <source>
        <dbReference type="EMBL" id="SVC77781.1"/>
    </source>
</evidence>